<dbReference type="VEuPathDB" id="FungiDB:MYCFIDRAFT_169115"/>
<dbReference type="KEGG" id="pfj:MYCFIDRAFT_169115"/>
<dbReference type="RefSeq" id="XP_007920763.1">
    <property type="nucleotide sequence ID" value="XM_007922572.1"/>
</dbReference>
<dbReference type="AlphaFoldDB" id="N1Q5P8"/>
<sequence length="318" mass="35921">MLFTLSELRRYGEEVLIHRRPGYSSFGTVSRLESRSRVIVTFDELRGSGPEAERCNKESQEVAFRSTGTDNFTFILLLLQSISPHSLLFQNPLTSKLASGVLQDGALNTHLREVAATGTTLVAVSHPLTSSTYSFEGTQDCDVVTGLRPGVSRILFSNYRNHPRLLPLLIVKGLQHEAALPRIARPIAMNPKQDRAFWKHEPGPGPLHFSSAPDEGQAFISARSWFHSWSKMCHEISRHDAYSLELALGGTYLDMKRHRKGIATARGVWRYQMHQRQSVIRLCREFWEEGKINVKAYRPRRLQALILAGVAVAAQKYR</sequence>
<gene>
    <name evidence="1" type="ORF">MYCFIDRAFT_169115</name>
</gene>
<keyword evidence="2" id="KW-1185">Reference proteome</keyword>
<evidence type="ECO:0000313" key="2">
    <source>
        <dbReference type="Proteomes" id="UP000016932"/>
    </source>
</evidence>
<name>N1Q5P8_PSEFD</name>
<dbReference type="GeneID" id="19332318"/>
<dbReference type="HOGENOM" id="CLU_874709_0_0_1"/>
<proteinExistence type="predicted"/>
<accession>N1Q5P8</accession>
<protein>
    <submittedName>
        <fullName evidence="1">Uncharacterized protein</fullName>
    </submittedName>
</protein>
<evidence type="ECO:0000313" key="1">
    <source>
        <dbReference type="EMBL" id="EME87254.1"/>
    </source>
</evidence>
<organism evidence="1 2">
    <name type="scientific">Pseudocercospora fijiensis (strain CIRAD86)</name>
    <name type="common">Black leaf streak disease fungus</name>
    <name type="synonym">Mycosphaerella fijiensis</name>
    <dbReference type="NCBI Taxonomy" id="383855"/>
    <lineage>
        <taxon>Eukaryota</taxon>
        <taxon>Fungi</taxon>
        <taxon>Dikarya</taxon>
        <taxon>Ascomycota</taxon>
        <taxon>Pezizomycotina</taxon>
        <taxon>Dothideomycetes</taxon>
        <taxon>Dothideomycetidae</taxon>
        <taxon>Mycosphaerellales</taxon>
        <taxon>Mycosphaerellaceae</taxon>
        <taxon>Pseudocercospora</taxon>
    </lineage>
</organism>
<reference evidence="1 2" key="1">
    <citation type="journal article" date="2012" name="PLoS Pathog.">
        <title>Diverse lifestyles and strategies of plant pathogenesis encoded in the genomes of eighteen Dothideomycetes fungi.</title>
        <authorList>
            <person name="Ohm R.A."/>
            <person name="Feau N."/>
            <person name="Henrissat B."/>
            <person name="Schoch C.L."/>
            <person name="Horwitz B.A."/>
            <person name="Barry K.W."/>
            <person name="Condon B.J."/>
            <person name="Copeland A.C."/>
            <person name="Dhillon B."/>
            <person name="Glaser F."/>
            <person name="Hesse C.N."/>
            <person name="Kosti I."/>
            <person name="LaButti K."/>
            <person name="Lindquist E.A."/>
            <person name="Lucas S."/>
            <person name="Salamov A.A."/>
            <person name="Bradshaw R.E."/>
            <person name="Ciuffetti L."/>
            <person name="Hamelin R.C."/>
            <person name="Kema G.H.J."/>
            <person name="Lawrence C."/>
            <person name="Scott J.A."/>
            <person name="Spatafora J.W."/>
            <person name="Turgeon B.G."/>
            <person name="de Wit P.J.G.M."/>
            <person name="Zhong S."/>
            <person name="Goodwin S.B."/>
            <person name="Grigoriev I.V."/>
        </authorList>
    </citation>
    <scope>NUCLEOTIDE SEQUENCE [LARGE SCALE GENOMIC DNA]</scope>
    <source>
        <strain evidence="1 2">CIRAD86</strain>
    </source>
</reference>
<dbReference type="EMBL" id="KB446555">
    <property type="protein sequence ID" value="EME87254.1"/>
    <property type="molecule type" value="Genomic_DNA"/>
</dbReference>
<dbReference type="Proteomes" id="UP000016932">
    <property type="component" value="Unassembled WGS sequence"/>
</dbReference>